<dbReference type="PANTHER" id="PTHR11773">
    <property type="entry name" value="GLYCINE DEHYDROGENASE, DECARBOXYLATING"/>
    <property type="match status" value="1"/>
</dbReference>
<dbReference type="GO" id="GO:0005960">
    <property type="term" value="C:glycine cleavage complex"/>
    <property type="evidence" value="ECO:0007669"/>
    <property type="project" value="TreeGrafter"/>
</dbReference>
<accession>A0A6C0RB16</accession>
<protein>
    <recommendedName>
        <fullName evidence="8">Glycine dehydrogenase (decarboxylating)</fullName>
        <ecNumber evidence="8">1.4.4.2</ecNumber>
    </recommendedName>
    <alternativeName>
        <fullName evidence="8">Glycine cleavage system P-protein</fullName>
    </alternativeName>
    <alternativeName>
        <fullName evidence="8">Glycine decarboxylase</fullName>
    </alternativeName>
    <alternativeName>
        <fullName evidence="8">Glycine dehydrogenase (aminomethyl-transferring)</fullName>
    </alternativeName>
</protein>
<dbReference type="GO" id="GO:0019464">
    <property type="term" value="P:glycine decarboxylation via glycine cleavage system"/>
    <property type="evidence" value="ECO:0007669"/>
    <property type="project" value="UniProtKB-UniRule"/>
</dbReference>
<keyword evidence="6 8" id="KW-0560">Oxidoreductase</keyword>
<dbReference type="Gene3D" id="3.90.1150.10">
    <property type="entry name" value="Aspartate Aminotransferase, domain 1"/>
    <property type="match status" value="2"/>
</dbReference>
<comment type="catalytic activity">
    <reaction evidence="7 8">
        <text>N(6)-[(R)-lipoyl]-L-lysyl-[glycine-cleavage complex H protein] + glycine + H(+) = N(6)-[(R)-S(8)-aminomethyldihydrolipoyl]-L-lysyl-[glycine-cleavage complex H protein] + CO2</text>
        <dbReference type="Rhea" id="RHEA:24304"/>
        <dbReference type="Rhea" id="RHEA-COMP:10494"/>
        <dbReference type="Rhea" id="RHEA-COMP:10495"/>
        <dbReference type="ChEBI" id="CHEBI:15378"/>
        <dbReference type="ChEBI" id="CHEBI:16526"/>
        <dbReference type="ChEBI" id="CHEBI:57305"/>
        <dbReference type="ChEBI" id="CHEBI:83099"/>
        <dbReference type="ChEBI" id="CHEBI:83143"/>
        <dbReference type="EC" id="1.4.4.2"/>
    </reaction>
</comment>
<evidence type="ECO:0000259" key="11">
    <source>
        <dbReference type="Pfam" id="PF21478"/>
    </source>
</evidence>
<dbReference type="EMBL" id="CP048409">
    <property type="protein sequence ID" value="QIA07279.1"/>
    <property type="molecule type" value="Genomic_DNA"/>
</dbReference>
<reference evidence="12 13" key="1">
    <citation type="submission" date="2020-02" db="EMBL/GenBank/DDBJ databases">
        <title>Genome sequencing for Draconibacterium sp. strain M1.</title>
        <authorList>
            <person name="Park S.-J."/>
        </authorList>
    </citation>
    <scope>NUCLEOTIDE SEQUENCE [LARGE SCALE GENOMIC DNA]</scope>
    <source>
        <strain evidence="12 13">M1</strain>
    </source>
</reference>
<evidence type="ECO:0000256" key="6">
    <source>
        <dbReference type="ARBA" id="ARBA00023002"/>
    </source>
</evidence>
<dbReference type="FunFam" id="3.40.640.10:FF:000005">
    <property type="entry name" value="Glycine dehydrogenase (decarboxylating), mitochondrial"/>
    <property type="match status" value="1"/>
</dbReference>
<gene>
    <name evidence="8 12" type="primary">gcvP</name>
    <name evidence="12" type="ORF">G0Q07_05875</name>
</gene>
<feature type="domain" description="Glycine dehydrogenase C-terminal" evidence="11">
    <location>
        <begin position="775"/>
        <end position="896"/>
    </location>
</feature>
<feature type="domain" description="Glycine cleavage system P-protein N-terminal" evidence="10">
    <location>
        <begin position="9"/>
        <end position="439"/>
    </location>
</feature>
<dbReference type="InterPro" id="IPR015422">
    <property type="entry name" value="PyrdxlP-dep_Trfase_small"/>
</dbReference>
<sequence length="958" mass="105854">MSQDRFVTRHNGPRGLEVSEMLESVGVSSMEELLEQTVPANIRLKQPLKMNEGLSERKYFRRILDLASKNKVFNTYIGMGYYDTITPAVVLRNVLENPVWYTSYTPYQAEISQGRLEALLNFQTMVCGLTGMDIANASLLDEATAAAEAMVMMANLRSRKMVKAGVTTILVDDKMWPQTHDVLKTRALPLGFELKIQPKDEFVFDESVFGAIVQYPNADGEILDYAGLVEKAHEKDIKVAVAADLMSLAILTPPGEWGADIVFGNSQRFGVPMGYGGPHAAFFAASEAFKRNMPGRIIGVTKDIHGNRALRMALQTREQHIKREKATSNICTAQALLAIMAGFFGVYHGPEGVVGIAERIHNIAGFLAAEIEKLGYTQINKNYFDTIRFALPKHVMREDIEWLSHELEMNFRYFENGDVGISIDETTNPQDIGWIIEVFAKAANKKWQVAEEYPEGFEIDAAFKRTSEFMTEEVFNKYRSETEMVRYIKRLAKKDISLTQSMISLGSCTMKLNAATEMLPLSWIEFNGLHPFVPKNQARGYQEMMEELRRDLAEITGMADVSLQPNSGAAGEYAGLMVIQEYHKSRGEGQRDVVIIPSSAHGTNPASAVMAGTKVVVVKCDDKGNVDMGDLRAKAEAHKDNLSAFMVTYPSTHGVFEASIIEMCEVIHQNGGQVYMDGANMNAQVGLTNPRIIGADVCHLNLHKTFAIPHGGGGPGVGPIGVASHLVEFLPSHPIMNNGHVGITAVSAAPWGSASVLPITYGYIKMMGAEGLTEATKLAILNANYIATALKDNYGILYTGENGRVAHELILECRHLKASAGITEEDIAKRLMDYGFHAPTLSFPVHGTLMIEPTESESKDELDRFISALNSIFEEVKEVENGIADKADNVLKNAPHTAQSVCADEWTHAYGREKAAYPLDWVRENKYWVPVGRVDNAWGDRNLICTCGSPEEYEAFSD</sequence>
<evidence type="ECO:0000256" key="3">
    <source>
        <dbReference type="ARBA" id="ARBA00010756"/>
    </source>
</evidence>
<dbReference type="FunFam" id="3.40.640.10:FF:000007">
    <property type="entry name" value="glycine dehydrogenase (Decarboxylating), mitochondrial"/>
    <property type="match status" value="1"/>
</dbReference>
<dbReference type="GO" id="GO:0004375">
    <property type="term" value="F:glycine dehydrogenase (decarboxylating) activity"/>
    <property type="evidence" value="ECO:0007669"/>
    <property type="project" value="UniProtKB-EC"/>
</dbReference>
<dbReference type="Pfam" id="PF21478">
    <property type="entry name" value="GcvP2_C"/>
    <property type="match status" value="1"/>
</dbReference>
<dbReference type="PANTHER" id="PTHR11773:SF1">
    <property type="entry name" value="GLYCINE DEHYDROGENASE (DECARBOXYLATING), MITOCHONDRIAL"/>
    <property type="match status" value="1"/>
</dbReference>
<feature type="modified residue" description="N6-(pyridoxal phosphate)lysine" evidence="8 9">
    <location>
        <position position="704"/>
    </location>
</feature>
<dbReference type="Proteomes" id="UP000474630">
    <property type="component" value="Chromosome"/>
</dbReference>
<comment type="function">
    <text evidence="2 8">The glycine cleavage system catalyzes the degradation of glycine. The P protein binds the alpha-amino group of glycine through its pyridoxal phosphate cofactor; CO(2) is released and the remaining methylamine moiety is then transferred to the lipoamide cofactor of the H protein.</text>
</comment>
<evidence type="ECO:0000313" key="12">
    <source>
        <dbReference type="EMBL" id="QIA07279.1"/>
    </source>
</evidence>
<feature type="domain" description="Glycine cleavage system P-protein N-terminal" evidence="10">
    <location>
        <begin position="472"/>
        <end position="731"/>
    </location>
</feature>
<dbReference type="GO" id="GO:0005829">
    <property type="term" value="C:cytosol"/>
    <property type="evidence" value="ECO:0007669"/>
    <property type="project" value="TreeGrafter"/>
</dbReference>
<keyword evidence="13" id="KW-1185">Reference proteome</keyword>
<dbReference type="NCBIfam" id="NF003346">
    <property type="entry name" value="PRK04366.1"/>
    <property type="match status" value="1"/>
</dbReference>
<evidence type="ECO:0000256" key="2">
    <source>
        <dbReference type="ARBA" id="ARBA00003788"/>
    </source>
</evidence>
<evidence type="ECO:0000313" key="13">
    <source>
        <dbReference type="Proteomes" id="UP000474630"/>
    </source>
</evidence>
<dbReference type="AlphaFoldDB" id="A0A6C0RB16"/>
<dbReference type="GO" id="GO:0016594">
    <property type="term" value="F:glycine binding"/>
    <property type="evidence" value="ECO:0007669"/>
    <property type="project" value="TreeGrafter"/>
</dbReference>
<dbReference type="InterPro" id="IPR015424">
    <property type="entry name" value="PyrdxlP-dep_Trfase"/>
</dbReference>
<evidence type="ECO:0000256" key="7">
    <source>
        <dbReference type="ARBA" id="ARBA00049026"/>
    </source>
</evidence>
<dbReference type="Gene3D" id="3.40.640.10">
    <property type="entry name" value="Type I PLP-dependent aspartate aminotransferase-like (Major domain)"/>
    <property type="match status" value="2"/>
</dbReference>
<dbReference type="InterPro" id="IPR020581">
    <property type="entry name" value="GDC_P"/>
</dbReference>
<dbReference type="CDD" id="cd00613">
    <property type="entry name" value="GDC-P"/>
    <property type="match status" value="2"/>
</dbReference>
<evidence type="ECO:0000259" key="10">
    <source>
        <dbReference type="Pfam" id="PF02347"/>
    </source>
</evidence>
<comment type="cofactor">
    <cofactor evidence="1 8 9">
        <name>pyridoxal 5'-phosphate</name>
        <dbReference type="ChEBI" id="CHEBI:597326"/>
    </cofactor>
</comment>
<dbReference type="InterPro" id="IPR003437">
    <property type="entry name" value="GcvP"/>
</dbReference>
<dbReference type="InterPro" id="IPR049315">
    <property type="entry name" value="GDC-P_N"/>
</dbReference>
<evidence type="ECO:0000256" key="5">
    <source>
        <dbReference type="ARBA" id="ARBA00022898"/>
    </source>
</evidence>
<dbReference type="HAMAP" id="MF_00711">
    <property type="entry name" value="GcvP"/>
    <property type="match status" value="1"/>
</dbReference>
<dbReference type="InterPro" id="IPR015421">
    <property type="entry name" value="PyrdxlP-dep_Trfase_major"/>
</dbReference>
<dbReference type="InterPro" id="IPR049316">
    <property type="entry name" value="GDC-P_C"/>
</dbReference>
<comment type="similarity">
    <text evidence="3 8">Belongs to the GcvP family.</text>
</comment>
<dbReference type="SUPFAM" id="SSF53383">
    <property type="entry name" value="PLP-dependent transferases"/>
    <property type="match status" value="2"/>
</dbReference>
<dbReference type="RefSeq" id="WP_163345206.1">
    <property type="nucleotide sequence ID" value="NZ_CP048409.1"/>
</dbReference>
<keyword evidence="5 8" id="KW-0663">Pyridoxal phosphate</keyword>
<dbReference type="NCBIfam" id="TIGR00461">
    <property type="entry name" value="gcvP"/>
    <property type="match status" value="1"/>
</dbReference>
<comment type="subunit">
    <text evidence="4 8">The glycine cleavage system is composed of four proteins: P, T, L and H.</text>
</comment>
<evidence type="ECO:0000256" key="8">
    <source>
        <dbReference type="HAMAP-Rule" id="MF_00711"/>
    </source>
</evidence>
<name>A0A6C0RB16_9BACT</name>
<organism evidence="12 13">
    <name type="scientific">Draconibacterium halophilum</name>
    <dbReference type="NCBI Taxonomy" id="2706887"/>
    <lineage>
        <taxon>Bacteria</taxon>
        <taxon>Pseudomonadati</taxon>
        <taxon>Bacteroidota</taxon>
        <taxon>Bacteroidia</taxon>
        <taxon>Marinilabiliales</taxon>
        <taxon>Prolixibacteraceae</taxon>
        <taxon>Draconibacterium</taxon>
    </lineage>
</organism>
<dbReference type="FunFam" id="3.90.1150.10:FF:000007">
    <property type="entry name" value="Glycine dehydrogenase (decarboxylating), mitochondrial"/>
    <property type="match status" value="1"/>
</dbReference>
<evidence type="ECO:0000256" key="9">
    <source>
        <dbReference type="PIRSR" id="PIRSR603437-50"/>
    </source>
</evidence>
<proteinExistence type="inferred from homology"/>
<dbReference type="KEGG" id="drc:G0Q07_05875"/>
<dbReference type="EC" id="1.4.4.2" evidence="8"/>
<evidence type="ECO:0000256" key="4">
    <source>
        <dbReference type="ARBA" id="ARBA00011690"/>
    </source>
</evidence>
<evidence type="ECO:0000256" key="1">
    <source>
        <dbReference type="ARBA" id="ARBA00001933"/>
    </source>
</evidence>
<dbReference type="GO" id="GO:0030170">
    <property type="term" value="F:pyridoxal phosphate binding"/>
    <property type="evidence" value="ECO:0007669"/>
    <property type="project" value="TreeGrafter"/>
</dbReference>
<dbReference type="Pfam" id="PF02347">
    <property type="entry name" value="GDC-P"/>
    <property type="match status" value="2"/>
</dbReference>